<sequence>MMQATRRYGKTLNIFLLLSCLAVGFGVTNALAFSDEVMDTFLGGGVTTLARGGLEKLPAEPETLDFDAPLYLDSKEAYRIETGYEGRLTAKVYDGRWKGSIAESDRLETVIAAPFSLSGGSIKGSVAAGYGYNGYDLRAVNDKEDTYVHTKENYEAVKGGVYLKAFEKVSLAASIIDTDYRKAPETPLELEVAALRWLRVGYQHAYSNFATNLDLRLLGHEGNLPLRSVESIDSLYLKLDYPGVRAKFSQELGYGKNRRLEAKVDLPKSWYLVGAYHRRDYDDMDQSFTVDGIPSGYVKGALRKQAVRAGVGTKFPNGWNLEANFRHSSTAFDGGGLASSLAVAGFWPSLIVGNYNYLTSASISANQYHIGGEFTGERYSFGVGVQYIDLKPAAQVDYWRSSIFGLGNSDADSKKLTVQRIGLIFLGAGVGYKWKYIEAKYAVGQFIPVSVRDSEEDEPPSPTAAPGGGDGRSIFSEIADKIRHYPGGGLHRLLVSVTF</sequence>
<dbReference type="SUPFAM" id="SSF56935">
    <property type="entry name" value="Porins"/>
    <property type="match status" value="1"/>
</dbReference>
<evidence type="ECO:0000256" key="1">
    <source>
        <dbReference type="SAM" id="MobiDB-lite"/>
    </source>
</evidence>
<dbReference type="EMBL" id="CP001661">
    <property type="protein sequence ID" value="ACT18013.1"/>
    <property type="molecule type" value="Genomic_DNA"/>
</dbReference>
<reference evidence="2" key="1">
    <citation type="submission" date="2009-07" db="EMBL/GenBank/DDBJ databases">
        <title>Complete sequence of Geobacter sp. M21.</title>
        <authorList>
            <consortium name="US DOE Joint Genome Institute"/>
            <person name="Lucas S."/>
            <person name="Copeland A."/>
            <person name="Lapidus A."/>
            <person name="Glavina del Rio T."/>
            <person name="Dalin E."/>
            <person name="Tice H."/>
            <person name="Bruce D."/>
            <person name="Goodwin L."/>
            <person name="Pitluck S."/>
            <person name="Saunders E."/>
            <person name="Brettin T."/>
            <person name="Detter J.C."/>
            <person name="Han C."/>
            <person name="Larimer F."/>
            <person name="Land M."/>
            <person name="Hauser L."/>
            <person name="Kyrpides N."/>
            <person name="Ovchinnikova G."/>
            <person name="Lovley D."/>
        </authorList>
    </citation>
    <scope>NUCLEOTIDE SEQUENCE [LARGE SCALE GENOMIC DNA]</scope>
    <source>
        <strain evidence="2">M21</strain>
    </source>
</reference>
<proteinExistence type="predicted"/>
<name>C6E825_GEOSM</name>
<organism evidence="2">
    <name type="scientific">Geobacter sp. (strain M21)</name>
    <dbReference type="NCBI Taxonomy" id="443144"/>
    <lineage>
        <taxon>Bacteria</taxon>
        <taxon>Pseudomonadati</taxon>
        <taxon>Thermodesulfobacteriota</taxon>
        <taxon>Desulfuromonadia</taxon>
        <taxon>Geobacterales</taxon>
        <taxon>Geobacteraceae</taxon>
        <taxon>Geobacter</taxon>
    </lineage>
</organism>
<feature type="region of interest" description="Disordered" evidence="1">
    <location>
        <begin position="452"/>
        <end position="471"/>
    </location>
</feature>
<gene>
    <name evidence="2" type="ordered locus">GM21_1960</name>
</gene>
<accession>C6E825</accession>
<dbReference type="HOGENOM" id="CLU_546014_0_0_7"/>
<dbReference type="KEGG" id="gem:GM21_1960"/>
<evidence type="ECO:0000313" key="2">
    <source>
        <dbReference type="EMBL" id="ACT18013.1"/>
    </source>
</evidence>
<dbReference type="AlphaFoldDB" id="C6E825"/>
<protein>
    <submittedName>
        <fullName evidence="2">Uncharacterized protein</fullName>
    </submittedName>
</protein>